<dbReference type="Pfam" id="PF13699">
    <property type="entry name" value="eCIS_core"/>
    <property type="match status" value="1"/>
</dbReference>
<proteinExistence type="predicted"/>
<keyword evidence="4" id="KW-1185">Reference proteome</keyword>
<accession>A0A369UHZ0</accession>
<evidence type="ECO:0000313" key="3">
    <source>
        <dbReference type="EMBL" id="RDD80166.1"/>
    </source>
</evidence>
<comment type="caution">
    <text evidence="3">The sequence shown here is derived from an EMBL/GenBank/DDBJ whole genome shotgun (WGS) entry which is preliminary data.</text>
</comment>
<protein>
    <submittedName>
        <fullName evidence="3">DUF4157 domain-containing protein</fullName>
    </submittedName>
</protein>
<evidence type="ECO:0000256" key="1">
    <source>
        <dbReference type="SAM" id="MobiDB-lite"/>
    </source>
</evidence>
<evidence type="ECO:0000313" key="4">
    <source>
        <dbReference type="Proteomes" id="UP000253782"/>
    </source>
</evidence>
<feature type="compositionally biased region" description="Pro residues" evidence="1">
    <location>
        <begin position="239"/>
        <end position="249"/>
    </location>
</feature>
<feature type="region of interest" description="Disordered" evidence="1">
    <location>
        <begin position="435"/>
        <end position="518"/>
    </location>
</feature>
<feature type="region of interest" description="Disordered" evidence="1">
    <location>
        <begin position="1"/>
        <end position="21"/>
    </location>
</feature>
<gene>
    <name evidence="3" type="ORF">DVJ77_18665</name>
</gene>
<dbReference type="AlphaFoldDB" id="A0A369UHZ0"/>
<feature type="compositionally biased region" description="Low complexity" evidence="1">
    <location>
        <begin position="456"/>
        <end position="495"/>
    </location>
</feature>
<name>A0A369UHZ0_9GAMM</name>
<evidence type="ECO:0000259" key="2">
    <source>
        <dbReference type="Pfam" id="PF13699"/>
    </source>
</evidence>
<organism evidence="3 4">
    <name type="scientific">Dyella tabacisoli</name>
    <dbReference type="NCBI Taxonomy" id="2282381"/>
    <lineage>
        <taxon>Bacteria</taxon>
        <taxon>Pseudomonadati</taxon>
        <taxon>Pseudomonadota</taxon>
        <taxon>Gammaproteobacteria</taxon>
        <taxon>Lysobacterales</taxon>
        <taxon>Rhodanobacteraceae</taxon>
        <taxon>Dyella</taxon>
    </lineage>
</organism>
<dbReference type="Proteomes" id="UP000253782">
    <property type="component" value="Unassembled WGS sequence"/>
</dbReference>
<sequence>MPTSSSSVRASVGPQVAQQGGVPLPATTRAFFEPRFDFDFSKVRIHADAEAEAAANLVGAQAYTVGQHIRFATGAYSPASPSGQHLLAHELAHVVQYHHAGAPRQLVSAPDEPAELEADAQARRITREGMAGGPFIPHARPSALIARQPAPAAAKRFAPDQRVIATTAFALMDQLGGEKNQKKIKQIAKGDLLKVVGEPPNGGGLAFTVTVMKSDTEEELDGKGQRQVGVASVSWLGPAPAPKPAPPPAKDASPPMDLPKAATEMEFSLGTDDATGATTLTYTPVVKRNNYVDNSTRILGFSALQVAFGGYTIFINGFDKPILIPTDYVDRAATTATPISDHVYPDRESALAAVAAAGGGDRIAYYQAVQGLIVPTAFSRATTPQILAMINNNWKVITDEMNLVLTLYAVSLAGTILGNVTIQLTAGDRSTLQAKQIKQQGNTDADVTNKPPAPRTGTTTEGATTTTNEGAATTTNEGAATATNEGTATATNEGAPAKPTTKQPVVDATAPKPTGNPALKVLPPVMESGSQRWHAVDIANGNVVGEAYVDANGRLRMSINTGNQGEHKIPITGQQIHEALLNASNGAKLPFQAEWRPALPNNLETFNGQLLAGKTEAEAAGATWTGQRCSERGLKPSVIGGEKNAPGTTVSVRDATGKPMTAQVDAKGVTYKTADVLFEPAAK</sequence>
<reference evidence="3 4" key="1">
    <citation type="submission" date="2018-07" db="EMBL/GenBank/DDBJ databases">
        <title>Dyella tabacisoli L4-6T, whole genome shotgun sequence.</title>
        <authorList>
            <person name="Zhou X.-K."/>
            <person name="Li W.-J."/>
            <person name="Duan Y.-Q."/>
        </authorList>
    </citation>
    <scope>NUCLEOTIDE SEQUENCE [LARGE SCALE GENOMIC DNA]</scope>
    <source>
        <strain evidence="3 4">L4-6</strain>
    </source>
</reference>
<feature type="region of interest" description="Disordered" evidence="1">
    <location>
        <begin position="235"/>
        <end position="256"/>
    </location>
</feature>
<dbReference type="InterPro" id="IPR025295">
    <property type="entry name" value="eCIS_core_dom"/>
</dbReference>
<dbReference type="RefSeq" id="WP_114847044.1">
    <property type="nucleotide sequence ID" value="NZ_JBHSPE010000010.1"/>
</dbReference>
<dbReference type="OrthoDB" id="5942136at2"/>
<feature type="compositionally biased region" description="Polar residues" evidence="1">
    <location>
        <begin position="435"/>
        <end position="446"/>
    </location>
</feature>
<dbReference type="EMBL" id="QQAH01000020">
    <property type="protein sequence ID" value="RDD80166.1"/>
    <property type="molecule type" value="Genomic_DNA"/>
</dbReference>
<feature type="domain" description="eCIS core" evidence="2">
    <location>
        <begin position="23"/>
        <end position="99"/>
    </location>
</feature>